<dbReference type="EMBL" id="UINC01129275">
    <property type="protein sequence ID" value="SVD09549.1"/>
    <property type="molecule type" value="Genomic_DNA"/>
</dbReference>
<sequence length="46" mass="5098">MTTEKLKAGMNLDDTTRSELERAGVIVSQVDSLYNWARGGSVWPLT</sequence>
<accession>A0A382SI67</accession>
<organism evidence="1">
    <name type="scientific">marine metagenome</name>
    <dbReference type="NCBI Taxonomy" id="408172"/>
    <lineage>
        <taxon>unclassified sequences</taxon>
        <taxon>metagenomes</taxon>
        <taxon>ecological metagenomes</taxon>
    </lineage>
</organism>
<gene>
    <name evidence="1" type="ORF">METZ01_LOCUS362403</name>
</gene>
<name>A0A382SI67_9ZZZZ</name>
<protein>
    <submittedName>
        <fullName evidence="1">Uncharacterized protein</fullName>
    </submittedName>
</protein>
<feature type="non-terminal residue" evidence="1">
    <location>
        <position position="46"/>
    </location>
</feature>
<proteinExistence type="predicted"/>
<dbReference type="AlphaFoldDB" id="A0A382SI67"/>
<evidence type="ECO:0000313" key="1">
    <source>
        <dbReference type="EMBL" id="SVD09549.1"/>
    </source>
</evidence>
<reference evidence="1" key="1">
    <citation type="submission" date="2018-05" db="EMBL/GenBank/DDBJ databases">
        <authorList>
            <person name="Lanie J.A."/>
            <person name="Ng W.-L."/>
            <person name="Kazmierczak K.M."/>
            <person name="Andrzejewski T.M."/>
            <person name="Davidsen T.M."/>
            <person name="Wayne K.J."/>
            <person name="Tettelin H."/>
            <person name="Glass J.I."/>
            <person name="Rusch D."/>
            <person name="Podicherti R."/>
            <person name="Tsui H.-C.T."/>
            <person name="Winkler M.E."/>
        </authorList>
    </citation>
    <scope>NUCLEOTIDE SEQUENCE</scope>
</reference>